<evidence type="ECO:0000313" key="2">
    <source>
        <dbReference type="EMBL" id="KAJ4836177.1"/>
    </source>
</evidence>
<protein>
    <recommendedName>
        <fullName evidence="4">DUF4283 domain-containing protein</fullName>
    </recommendedName>
</protein>
<reference evidence="2" key="1">
    <citation type="submission" date="2022-02" db="EMBL/GenBank/DDBJ databases">
        <authorList>
            <person name="Henning P.M."/>
            <person name="McCubbin A.G."/>
            <person name="Shore J.S."/>
        </authorList>
    </citation>
    <scope>NUCLEOTIDE SEQUENCE</scope>
    <source>
        <strain evidence="2">F60SS</strain>
        <tissue evidence="2">Leaves</tissue>
    </source>
</reference>
<keyword evidence="3" id="KW-1185">Reference proteome</keyword>
<organism evidence="2 3">
    <name type="scientific">Turnera subulata</name>
    <dbReference type="NCBI Taxonomy" id="218843"/>
    <lineage>
        <taxon>Eukaryota</taxon>
        <taxon>Viridiplantae</taxon>
        <taxon>Streptophyta</taxon>
        <taxon>Embryophyta</taxon>
        <taxon>Tracheophyta</taxon>
        <taxon>Spermatophyta</taxon>
        <taxon>Magnoliopsida</taxon>
        <taxon>eudicotyledons</taxon>
        <taxon>Gunneridae</taxon>
        <taxon>Pentapetalae</taxon>
        <taxon>rosids</taxon>
        <taxon>fabids</taxon>
        <taxon>Malpighiales</taxon>
        <taxon>Passifloraceae</taxon>
        <taxon>Turnera</taxon>
    </lineage>
</organism>
<evidence type="ECO:0000256" key="1">
    <source>
        <dbReference type="SAM" id="MobiDB-lite"/>
    </source>
</evidence>
<evidence type="ECO:0008006" key="4">
    <source>
        <dbReference type="Google" id="ProtNLM"/>
    </source>
</evidence>
<sequence>MPPPAENEIHEPPTIPTSKDSDHQEDDRSNKKAKRKEAETPSNPPEDIAIDEPRMSYSAKLSQGAGYNTKPDPWEPEENITVKDGDITIDNGETGPVMVLSETFKSKLKKLWEKALIIKLIGRSIGYKVLKDKIQSIWSPTVSGQITQATVWVRFEDIPVEWYHTHLLTELGNMVGKTVKVHIHTETAERGKFAKVAIVVDLLKPLQGMVTVEGEDSKVIYEGIPQICFTCGSTSHTQISCPVRTGSEEQTPISTVDGRTGFPTPEPNTVQDPHSATPPKKIVGEWMVVPPRNRRPAIKNSKGSSSGSAQARSEPSTTNRFSPLSKPPPPEPEYRPNQPSSQAQLNLQSLVLNATQAKAIKTKAQREKAALKKSYAAQKNQLQDNRQPLTDISNATPTTPPKTTTQPSIIPKQNPLAKPSTSTHTATPLPNLKAAHSVVLFTKSDHSRIVSLDQPHPNLSKMHSDNPVPSPQSAIGSPSGSALQPPKPPDPSQPLGRASSSGPPILKERVVEILPLEEQDTTSEMDCEDDLFPVSDDMHLCEASGVEGGEPRI</sequence>
<gene>
    <name evidence="2" type="ORF">Tsubulata_004999</name>
</gene>
<dbReference type="PANTHER" id="PTHR31286:SF99">
    <property type="entry name" value="DUF4283 DOMAIN-CONTAINING PROTEIN"/>
    <property type="match status" value="1"/>
</dbReference>
<feature type="region of interest" description="Disordered" evidence="1">
    <location>
        <begin position="1"/>
        <end position="57"/>
    </location>
</feature>
<feature type="compositionally biased region" description="Polar residues" evidence="1">
    <location>
        <begin position="377"/>
        <end position="395"/>
    </location>
</feature>
<dbReference type="PANTHER" id="PTHR31286">
    <property type="entry name" value="GLYCINE-RICH CELL WALL STRUCTURAL PROTEIN 1.8-LIKE"/>
    <property type="match status" value="1"/>
</dbReference>
<feature type="region of interest" description="Disordered" evidence="1">
    <location>
        <begin position="451"/>
        <end position="508"/>
    </location>
</feature>
<feature type="compositionally biased region" description="Polar residues" evidence="1">
    <location>
        <begin position="419"/>
        <end position="428"/>
    </location>
</feature>
<reference evidence="2" key="2">
    <citation type="journal article" date="2023" name="Plants (Basel)">
        <title>Annotation of the Turnera subulata (Passifloraceae) Draft Genome Reveals the S-Locus Evolved after the Divergence of Turneroideae from Passifloroideae in a Stepwise Manner.</title>
        <authorList>
            <person name="Henning P.M."/>
            <person name="Roalson E.H."/>
            <person name="Mir W."/>
            <person name="McCubbin A.G."/>
            <person name="Shore J.S."/>
        </authorList>
    </citation>
    <scope>NUCLEOTIDE SEQUENCE</scope>
    <source>
        <strain evidence="2">F60SS</strain>
    </source>
</reference>
<comment type="caution">
    <text evidence="2">The sequence shown here is derived from an EMBL/GenBank/DDBJ whole genome shotgun (WGS) entry which is preliminary data.</text>
</comment>
<evidence type="ECO:0000313" key="3">
    <source>
        <dbReference type="Proteomes" id="UP001141552"/>
    </source>
</evidence>
<feature type="region of interest" description="Disordered" evidence="1">
    <location>
        <begin position="243"/>
        <end position="342"/>
    </location>
</feature>
<dbReference type="AlphaFoldDB" id="A0A9Q0JCI0"/>
<dbReference type="InterPro" id="IPR040256">
    <property type="entry name" value="At4g02000-like"/>
</dbReference>
<dbReference type="EMBL" id="JAKUCV010004208">
    <property type="protein sequence ID" value="KAJ4836177.1"/>
    <property type="molecule type" value="Genomic_DNA"/>
</dbReference>
<accession>A0A9Q0JCI0</accession>
<proteinExistence type="predicted"/>
<name>A0A9Q0JCI0_9ROSI</name>
<dbReference type="Proteomes" id="UP001141552">
    <property type="component" value="Unassembled WGS sequence"/>
</dbReference>
<feature type="compositionally biased region" description="Basic and acidic residues" evidence="1">
    <location>
        <begin position="19"/>
        <end position="30"/>
    </location>
</feature>
<feature type="compositionally biased region" description="Polar residues" evidence="1">
    <location>
        <begin position="471"/>
        <end position="482"/>
    </location>
</feature>
<feature type="region of interest" description="Disordered" evidence="1">
    <location>
        <begin position="371"/>
        <end position="430"/>
    </location>
</feature>
<feature type="compositionally biased region" description="Polar residues" evidence="1">
    <location>
        <begin position="301"/>
        <end position="321"/>
    </location>
</feature>